<organism evidence="5 6">
    <name type="scientific">Cyprinus carpio</name>
    <name type="common">Common carp</name>
    <dbReference type="NCBI Taxonomy" id="7962"/>
    <lineage>
        <taxon>Eukaryota</taxon>
        <taxon>Metazoa</taxon>
        <taxon>Chordata</taxon>
        <taxon>Craniata</taxon>
        <taxon>Vertebrata</taxon>
        <taxon>Euteleostomi</taxon>
        <taxon>Actinopterygii</taxon>
        <taxon>Neopterygii</taxon>
        <taxon>Teleostei</taxon>
        <taxon>Ostariophysi</taxon>
        <taxon>Cypriniformes</taxon>
        <taxon>Cyprinidae</taxon>
        <taxon>Cyprininae</taxon>
        <taxon>Cyprinus</taxon>
    </lineage>
</organism>
<dbReference type="AlphaFoldDB" id="A0A8C1PRU8"/>
<dbReference type="FunFam" id="3.40.50.300:FF:000366">
    <property type="entry name" value="GTPase, IMAP family member 2"/>
    <property type="match status" value="1"/>
</dbReference>
<evidence type="ECO:0000256" key="3">
    <source>
        <dbReference type="ARBA" id="ARBA00023134"/>
    </source>
</evidence>
<evidence type="ECO:0000313" key="5">
    <source>
        <dbReference type="Ensembl" id="ENSCCRP00010111869.1"/>
    </source>
</evidence>
<dbReference type="InterPro" id="IPR045058">
    <property type="entry name" value="GIMA/IAN/Toc"/>
</dbReference>
<reference evidence="5" key="2">
    <citation type="submission" date="2025-09" db="UniProtKB">
        <authorList>
            <consortium name="Ensembl"/>
        </authorList>
    </citation>
    <scope>IDENTIFICATION</scope>
</reference>
<evidence type="ECO:0000256" key="1">
    <source>
        <dbReference type="ARBA" id="ARBA00008535"/>
    </source>
</evidence>
<dbReference type="Ensembl" id="ENSCCRT00010124453.1">
    <property type="protein sequence ID" value="ENSCCRP00010111869.1"/>
    <property type="gene ID" value="ENSCCRG00010049289.1"/>
</dbReference>
<evidence type="ECO:0000313" key="6">
    <source>
        <dbReference type="Proteomes" id="UP000694427"/>
    </source>
</evidence>
<keyword evidence="2" id="KW-0547">Nucleotide-binding</keyword>
<gene>
    <name evidence="5" type="primary">LOC109052680</name>
</gene>
<dbReference type="GO" id="GO:0005525">
    <property type="term" value="F:GTP binding"/>
    <property type="evidence" value="ECO:0007669"/>
    <property type="project" value="UniProtKB-KW"/>
</dbReference>
<dbReference type="PROSITE" id="PS51720">
    <property type="entry name" value="G_AIG1"/>
    <property type="match status" value="1"/>
</dbReference>
<comment type="similarity">
    <text evidence="1">Belongs to the TRAFAC class TrmE-Era-EngA-EngB-Septin-like GTPase superfamily. AIG1/Toc34/Toc159-like paraseptin GTPase family. IAN subfamily.</text>
</comment>
<protein>
    <submittedName>
        <fullName evidence="5">Zgc:195075</fullName>
    </submittedName>
</protein>
<dbReference type="SUPFAM" id="SSF52540">
    <property type="entry name" value="P-loop containing nucleoside triphosphate hydrolases"/>
    <property type="match status" value="1"/>
</dbReference>
<sequence>LGCCYVSKPERKIVLLGKTGDGKSTAGNTILREKMFIPKVSANSVTAHCERRQRKVHGRKITVIDTPGFFDMDHNDAETKSEIVKSLIECAPVVDAFIIVLKVGRHDNEVVQKFLNTLHKDALKHAVILFTFGEQLEGKTIKEFVKDSSQLQKLVDKCGGRCHVIDNKYWKKRIWGNKSNRVQVKNLLKTIDKMVEENGCCTNEFLQKLEKHIQEDEKNISAVNLSPEEIREKAKEMVHEEYVKRLAGVATGTLMGAFLGIDVVVRSVVTLLTPENPQAVIQIVRAAAQNMTQECEIGSYLRAGITAAGGALCLAGAVGAVVGGVTGYKAAEEADSVNDSVTRAVADTYAKALHVNEKVQDLVSVASKDIKAN</sequence>
<dbReference type="Gene3D" id="3.40.50.300">
    <property type="entry name" value="P-loop containing nucleotide triphosphate hydrolases"/>
    <property type="match status" value="1"/>
</dbReference>
<accession>A0A8C1PRU8</accession>
<dbReference type="PANTHER" id="PTHR10903:SF62">
    <property type="entry name" value="GTPASE IMAP FAMILY MEMBER 4-LIKE-RELATED"/>
    <property type="match status" value="1"/>
</dbReference>
<reference evidence="5" key="1">
    <citation type="submission" date="2025-08" db="UniProtKB">
        <authorList>
            <consortium name="Ensembl"/>
        </authorList>
    </citation>
    <scope>IDENTIFICATION</scope>
</reference>
<keyword evidence="3" id="KW-0342">GTP-binding</keyword>
<evidence type="ECO:0000256" key="2">
    <source>
        <dbReference type="ARBA" id="ARBA00022741"/>
    </source>
</evidence>
<dbReference type="InterPro" id="IPR027417">
    <property type="entry name" value="P-loop_NTPase"/>
</dbReference>
<dbReference type="Pfam" id="PF04548">
    <property type="entry name" value="AIG1"/>
    <property type="match status" value="1"/>
</dbReference>
<keyword evidence="6" id="KW-1185">Reference proteome</keyword>
<name>A0A8C1PRU8_CYPCA</name>
<dbReference type="Proteomes" id="UP000694427">
    <property type="component" value="Unplaced"/>
</dbReference>
<feature type="domain" description="AIG1-type G" evidence="4">
    <location>
        <begin position="8"/>
        <end position="214"/>
    </location>
</feature>
<evidence type="ECO:0000259" key="4">
    <source>
        <dbReference type="PROSITE" id="PS51720"/>
    </source>
</evidence>
<dbReference type="PANTHER" id="PTHR10903">
    <property type="entry name" value="GTPASE, IMAP FAMILY MEMBER-RELATED"/>
    <property type="match status" value="1"/>
</dbReference>
<proteinExistence type="inferred from homology"/>
<dbReference type="InterPro" id="IPR006703">
    <property type="entry name" value="G_AIG1"/>
</dbReference>